<organism evidence="1 2">
    <name type="scientific">Jannaschia ovalis</name>
    <dbReference type="NCBI Taxonomy" id="3038773"/>
    <lineage>
        <taxon>Bacteria</taxon>
        <taxon>Pseudomonadati</taxon>
        <taxon>Pseudomonadota</taxon>
        <taxon>Alphaproteobacteria</taxon>
        <taxon>Rhodobacterales</taxon>
        <taxon>Roseobacteraceae</taxon>
        <taxon>Jannaschia</taxon>
    </lineage>
</organism>
<keyword evidence="2" id="KW-1185">Reference proteome</keyword>
<accession>A0ABY8LDR5</accession>
<protein>
    <recommendedName>
        <fullName evidence="3">ApeA N-terminal domain-containing protein</fullName>
    </recommendedName>
</protein>
<dbReference type="Proteomes" id="UP001243420">
    <property type="component" value="Chromosome"/>
</dbReference>
<evidence type="ECO:0000313" key="1">
    <source>
        <dbReference type="EMBL" id="WGH78215.1"/>
    </source>
</evidence>
<dbReference type="RefSeq" id="WP_279964939.1">
    <property type="nucleotide sequence ID" value="NZ_CP122537.1"/>
</dbReference>
<evidence type="ECO:0000313" key="2">
    <source>
        <dbReference type="Proteomes" id="UP001243420"/>
    </source>
</evidence>
<gene>
    <name evidence="1" type="ORF">P8627_14445</name>
</gene>
<evidence type="ECO:0008006" key="3">
    <source>
        <dbReference type="Google" id="ProtNLM"/>
    </source>
</evidence>
<name>A0ABY8LDR5_9RHOB</name>
<sequence length="240" mass="27322">MFFLTYGPEGRPVSSLSEIAVPENSTFLKITARFLTAQERDLGRVRMLSAANLLRMTFGIPAAREACLFWRSDEGRSENRWVSDPAYASFFDTQALNLFGDPPIEEAKIRRIPDEAHILIDKALSQRFPEEAFILLWVAFEAIISAFPGNQTNGEKRKRYFKGTLMSNDANEEVRMLHRVRGDLFKEGRADLPELSLAIQSLYCAIQLSILEDCPQRAAFLRGYEAQITQRRNERSVAPN</sequence>
<reference evidence="1 2" key="1">
    <citation type="submission" date="2023-04" db="EMBL/GenBank/DDBJ databases">
        <title>Jannaschia ovalis sp. nov., a marine bacterium isolated from sea tidal flat.</title>
        <authorList>
            <person name="Kwon D.Y."/>
            <person name="Kim J.-J."/>
        </authorList>
    </citation>
    <scope>NUCLEOTIDE SEQUENCE [LARGE SCALE GENOMIC DNA]</scope>
    <source>
        <strain evidence="1 2">GRR-S6-38</strain>
    </source>
</reference>
<dbReference type="EMBL" id="CP122537">
    <property type="protein sequence ID" value="WGH78215.1"/>
    <property type="molecule type" value="Genomic_DNA"/>
</dbReference>
<proteinExistence type="predicted"/>